<dbReference type="Pfam" id="PF12796">
    <property type="entry name" value="Ank_2"/>
    <property type="match status" value="1"/>
</dbReference>
<dbReference type="EMBL" id="CP126654">
    <property type="protein sequence ID" value="WJZ91419.1"/>
    <property type="molecule type" value="Genomic_DNA"/>
</dbReference>
<name>A0ABY9C9J9_VITVI</name>
<feature type="domain" description="PGG" evidence="3">
    <location>
        <begin position="517"/>
        <end position="628"/>
    </location>
</feature>
<dbReference type="Pfam" id="PF00023">
    <property type="entry name" value="Ank"/>
    <property type="match status" value="1"/>
</dbReference>
<feature type="transmembrane region" description="Helical" evidence="2">
    <location>
        <begin position="526"/>
        <end position="548"/>
    </location>
</feature>
<keyword evidence="5" id="KW-1185">Reference proteome</keyword>
<dbReference type="PANTHER" id="PTHR24177:SF103">
    <property type="entry name" value="PGG DOMAIN-CONTAINING PROTEIN"/>
    <property type="match status" value="1"/>
</dbReference>
<feature type="transmembrane region" description="Helical" evidence="2">
    <location>
        <begin position="605"/>
        <end position="631"/>
    </location>
</feature>
<dbReference type="Proteomes" id="UP001227230">
    <property type="component" value="Chromosome 7"/>
</dbReference>
<evidence type="ECO:0000256" key="1">
    <source>
        <dbReference type="SAM" id="MobiDB-lite"/>
    </source>
</evidence>
<gene>
    <name evidence="4" type="ORF">VitviT2T_010493</name>
</gene>
<dbReference type="InterPro" id="IPR002110">
    <property type="entry name" value="Ankyrin_rpt"/>
</dbReference>
<keyword evidence="2" id="KW-0812">Transmembrane</keyword>
<feature type="transmembrane region" description="Helical" evidence="2">
    <location>
        <begin position="940"/>
        <end position="963"/>
    </location>
</feature>
<feature type="transmembrane region" description="Helical" evidence="2">
    <location>
        <begin position="560"/>
        <end position="585"/>
    </location>
</feature>
<feature type="transmembrane region" description="Helical" evidence="2">
    <location>
        <begin position="1067"/>
        <end position="1085"/>
    </location>
</feature>
<proteinExistence type="predicted"/>
<keyword evidence="2" id="KW-1133">Transmembrane helix</keyword>
<feature type="transmembrane region" description="Helical" evidence="2">
    <location>
        <begin position="994"/>
        <end position="1019"/>
    </location>
</feature>
<dbReference type="Gene3D" id="1.25.40.20">
    <property type="entry name" value="Ankyrin repeat-containing domain"/>
    <property type="match status" value="2"/>
</dbReference>
<feature type="transmembrane region" description="Helical" evidence="2">
    <location>
        <begin position="637"/>
        <end position="655"/>
    </location>
</feature>
<dbReference type="InterPro" id="IPR026961">
    <property type="entry name" value="PGG_dom"/>
</dbReference>
<feature type="domain" description="PGG" evidence="3">
    <location>
        <begin position="961"/>
        <end position="1058"/>
    </location>
</feature>
<sequence>MVSDLELSLRIELAKSLASSWEEVVKIYEREPRAHKIRISQSGNTALHIAVSCEQEDTVEQLVKSIAKNGHLLDVLSIENADGNNPLHLAASLGSISMCKCITDECKELLGRRNREGDTPLLRAVRYGKKEAFLWLYSMCEGNTATGYCKNDDGKNVLHLAIEGGHMDLAFQIIHKEEDLMDSFDREGISPLHVLAEKPTAFRSGIHLSLLNKIMYHCIFVEELVPGAPKAKNNIFQQLQKMIKLPGKSKKHLDQENPEEGQGIELHGHNSSNIGAQGHKTFPSKYGRCLRFIKLLVSQVLLVIISVLPGSSQIRKLKEKKEMHVWSLRIMNKLLEHAARHTYEMNPKHDEPSQRHYDCCISEYGYFRRGGALETPILVASKNGIMEMVTKILELFPMAIYDTHKENWKNTVLMAVENRQSHIYDFLLNRKHLLDREIAFHAVDYRRNTALHLAGKLAGYHHRQHIPTSMLQMQWEVKWYQYVQNSVRFDIRKNRDECTPDEIFQKNHANLEDESKRWIDSTSNSCSFIAALIATVAFASSASVPGGINQDTGVPILLHHLAFSIFAMSSLLALSCSMISLLIFLAIFVSKDQNQDFTRNLPRKFLLGLTSLFISIAAMLTCFCSGNFLMLKHQLKYAAIPVYALTGLVMAYFVLKHFPLFIDLMKATFRKFPLLIKLEGISVEELIPAGTSRAKNFFQELRKLIKLPGKSKKHLDPENPEEGQGIERLGHNSSNIGAQGHKPFPSKYGRCLRFIKLLVSQVLLVIISVMPGSSQIRKLKEKKEMHVCLGDTNTSCIVEMVEKILQLFSMAIYDTDGQNMNIVLKAVENRRSHIYDFLLNSNLPHREIAFHAVDEQGNSALHLAGKLPGYRHFQHIPTSMLHMQWEVKWYQYVQNSLLPDFVVKNNRTGNSPDKIFQAEHRELEDESKQWLNSTSNSCSFIAALIATVAFASTASVPGGLQWLNSTSNSCSFIAALIATVAFASSAGVKQDTGSIFGIAPLVALFCSVISLLIFCAIFISKDEDKDFTTNLPRKFLFGLTSLFISIAAMLTCFCSGNFLMLKGQLKFAAILLYALTGVVMAYFVLKHFPLFIGLLKATFRKVPERIYKEYLWIPFVL</sequence>
<dbReference type="SMART" id="SM00248">
    <property type="entry name" value="ANK"/>
    <property type="match status" value="5"/>
</dbReference>
<accession>A0ABY9C9J9</accession>
<evidence type="ECO:0000313" key="4">
    <source>
        <dbReference type="EMBL" id="WJZ91419.1"/>
    </source>
</evidence>
<evidence type="ECO:0000313" key="5">
    <source>
        <dbReference type="Proteomes" id="UP001227230"/>
    </source>
</evidence>
<reference evidence="4 5" key="1">
    <citation type="journal article" date="2023" name="Hortic Res">
        <title>The complete reference genome for grapevine (Vitis vinifera L.) genetics and breeding.</title>
        <authorList>
            <person name="Shi X."/>
            <person name="Cao S."/>
            <person name="Wang X."/>
            <person name="Huang S."/>
            <person name="Wang Y."/>
            <person name="Liu Z."/>
            <person name="Liu W."/>
            <person name="Leng X."/>
            <person name="Peng Y."/>
            <person name="Wang N."/>
            <person name="Wang Y."/>
            <person name="Ma Z."/>
            <person name="Xu X."/>
            <person name="Zhang F."/>
            <person name="Xue H."/>
            <person name="Zhong H."/>
            <person name="Wang Y."/>
            <person name="Zhang K."/>
            <person name="Velt A."/>
            <person name="Avia K."/>
            <person name="Holtgrawe D."/>
            <person name="Grimplet J."/>
            <person name="Matus J.T."/>
            <person name="Ware D."/>
            <person name="Wu X."/>
            <person name="Wang H."/>
            <person name="Liu C."/>
            <person name="Fang Y."/>
            <person name="Rustenholz C."/>
            <person name="Cheng Z."/>
            <person name="Xiao H."/>
            <person name="Zhou Y."/>
        </authorList>
    </citation>
    <scope>NUCLEOTIDE SEQUENCE [LARGE SCALE GENOMIC DNA]</scope>
    <source>
        <strain evidence="5">cv. Pinot noir / PN40024</strain>
        <tissue evidence="4">Leaf</tissue>
    </source>
</reference>
<feature type="transmembrane region" description="Helical" evidence="2">
    <location>
        <begin position="970"/>
        <end position="988"/>
    </location>
</feature>
<feature type="domain" description="PGG" evidence="3">
    <location>
        <begin position="929"/>
        <end position="960"/>
    </location>
</feature>
<evidence type="ECO:0000256" key="2">
    <source>
        <dbReference type="SAM" id="Phobius"/>
    </source>
</evidence>
<evidence type="ECO:0000259" key="3">
    <source>
        <dbReference type="Pfam" id="PF13962"/>
    </source>
</evidence>
<dbReference type="SUPFAM" id="SSF48403">
    <property type="entry name" value="Ankyrin repeat"/>
    <property type="match status" value="2"/>
</dbReference>
<dbReference type="InterPro" id="IPR036770">
    <property type="entry name" value="Ankyrin_rpt-contain_sf"/>
</dbReference>
<dbReference type="Pfam" id="PF13962">
    <property type="entry name" value="PGG"/>
    <property type="match status" value="3"/>
</dbReference>
<protein>
    <recommendedName>
        <fullName evidence="3">PGG domain-containing protein</fullName>
    </recommendedName>
</protein>
<feature type="region of interest" description="Disordered" evidence="1">
    <location>
        <begin position="248"/>
        <end position="277"/>
    </location>
</feature>
<feature type="transmembrane region" description="Helical" evidence="2">
    <location>
        <begin position="292"/>
        <end position="311"/>
    </location>
</feature>
<dbReference type="PANTHER" id="PTHR24177">
    <property type="entry name" value="CASKIN"/>
    <property type="match status" value="1"/>
</dbReference>
<keyword evidence="2" id="KW-0472">Membrane</keyword>
<feature type="transmembrane region" description="Helical" evidence="2">
    <location>
        <begin position="1035"/>
        <end position="1061"/>
    </location>
</feature>
<organism evidence="4 5">
    <name type="scientific">Vitis vinifera</name>
    <name type="common">Grape</name>
    <dbReference type="NCBI Taxonomy" id="29760"/>
    <lineage>
        <taxon>Eukaryota</taxon>
        <taxon>Viridiplantae</taxon>
        <taxon>Streptophyta</taxon>
        <taxon>Embryophyta</taxon>
        <taxon>Tracheophyta</taxon>
        <taxon>Spermatophyta</taxon>
        <taxon>Magnoliopsida</taxon>
        <taxon>eudicotyledons</taxon>
        <taxon>Gunneridae</taxon>
        <taxon>Pentapetalae</taxon>
        <taxon>rosids</taxon>
        <taxon>Vitales</taxon>
        <taxon>Vitaceae</taxon>
        <taxon>Viteae</taxon>
        <taxon>Vitis</taxon>
    </lineage>
</organism>
<feature type="region of interest" description="Disordered" evidence="1">
    <location>
        <begin position="710"/>
        <end position="741"/>
    </location>
</feature>